<dbReference type="PROSITE" id="PS00108">
    <property type="entry name" value="PROTEIN_KINASE_ST"/>
    <property type="match status" value="1"/>
</dbReference>
<keyword evidence="13" id="KW-0675">Receptor</keyword>
<evidence type="ECO:0000256" key="14">
    <source>
        <dbReference type="PROSITE-ProRule" id="PRU10141"/>
    </source>
</evidence>
<dbReference type="Gene3D" id="1.10.510.10">
    <property type="entry name" value="Transferase(Phosphotransferase) domain 1"/>
    <property type="match status" value="1"/>
</dbReference>
<evidence type="ECO:0000256" key="10">
    <source>
        <dbReference type="ARBA" id="ARBA00022840"/>
    </source>
</evidence>
<evidence type="ECO:0000256" key="1">
    <source>
        <dbReference type="ARBA" id="ARBA00004479"/>
    </source>
</evidence>
<dbReference type="PANTHER" id="PTHR23255:SF72">
    <property type="entry name" value="RECEPTOR PROTEIN SERINE_THREONINE KINASE"/>
    <property type="match status" value="1"/>
</dbReference>
<name>A0AAV5W380_9BILA</name>
<keyword evidence="7" id="KW-0732">Signal</keyword>
<protein>
    <recommendedName>
        <fullName evidence="3">receptor protein serine/threonine kinase</fullName>
        <ecNumber evidence="3">2.7.11.30</ecNumber>
    </recommendedName>
</protein>
<dbReference type="EC" id="2.7.11.30" evidence="3"/>
<keyword evidence="19" id="KW-1185">Reference proteome</keyword>
<keyword evidence="9" id="KW-0418">Kinase</keyword>
<keyword evidence="10 14" id="KW-0067">ATP-binding</keyword>
<dbReference type="EMBL" id="BTSY01000004">
    <property type="protein sequence ID" value="GMT24928.1"/>
    <property type="molecule type" value="Genomic_DNA"/>
</dbReference>
<evidence type="ECO:0000259" key="17">
    <source>
        <dbReference type="PROSITE" id="PS50011"/>
    </source>
</evidence>
<dbReference type="GO" id="GO:0005524">
    <property type="term" value="F:ATP binding"/>
    <property type="evidence" value="ECO:0007669"/>
    <property type="project" value="UniProtKB-UniRule"/>
</dbReference>
<keyword evidence="12 16" id="KW-0472">Membrane</keyword>
<dbReference type="Gene3D" id="3.30.200.20">
    <property type="entry name" value="Phosphorylase Kinase, domain 1"/>
    <property type="match status" value="1"/>
</dbReference>
<keyword evidence="4" id="KW-0723">Serine/threonine-protein kinase</keyword>
<proteinExistence type="inferred from homology"/>
<keyword evidence="11 16" id="KW-1133">Transmembrane helix</keyword>
<accession>A0AAV5W380</accession>
<feature type="binding site" evidence="14">
    <location>
        <position position="450"/>
    </location>
    <ligand>
        <name>ATP</name>
        <dbReference type="ChEBI" id="CHEBI:30616"/>
    </ligand>
</feature>
<evidence type="ECO:0000256" key="12">
    <source>
        <dbReference type="ARBA" id="ARBA00023136"/>
    </source>
</evidence>
<dbReference type="SUPFAM" id="SSF56112">
    <property type="entry name" value="Protein kinase-like (PK-like)"/>
    <property type="match status" value="1"/>
</dbReference>
<evidence type="ECO:0000256" key="2">
    <source>
        <dbReference type="ARBA" id="ARBA00009605"/>
    </source>
</evidence>
<dbReference type="InterPro" id="IPR000333">
    <property type="entry name" value="TGFB_receptor"/>
</dbReference>
<dbReference type="InterPro" id="IPR011009">
    <property type="entry name" value="Kinase-like_dom_sf"/>
</dbReference>
<organism evidence="18 19">
    <name type="scientific">Pristionchus fissidentatus</name>
    <dbReference type="NCBI Taxonomy" id="1538716"/>
    <lineage>
        <taxon>Eukaryota</taxon>
        <taxon>Metazoa</taxon>
        <taxon>Ecdysozoa</taxon>
        <taxon>Nematoda</taxon>
        <taxon>Chromadorea</taxon>
        <taxon>Rhabditida</taxon>
        <taxon>Rhabditina</taxon>
        <taxon>Diplogasteromorpha</taxon>
        <taxon>Diplogasteroidea</taxon>
        <taxon>Neodiplogasteridae</taxon>
        <taxon>Pristionchus</taxon>
    </lineage>
</organism>
<evidence type="ECO:0000256" key="4">
    <source>
        <dbReference type="ARBA" id="ARBA00022527"/>
    </source>
</evidence>
<evidence type="ECO:0000256" key="3">
    <source>
        <dbReference type="ARBA" id="ARBA00012401"/>
    </source>
</evidence>
<evidence type="ECO:0000256" key="8">
    <source>
        <dbReference type="ARBA" id="ARBA00022741"/>
    </source>
</evidence>
<dbReference type="Proteomes" id="UP001432322">
    <property type="component" value="Unassembled WGS sequence"/>
</dbReference>
<feature type="transmembrane region" description="Helical" evidence="16">
    <location>
        <begin position="298"/>
        <end position="320"/>
    </location>
</feature>
<evidence type="ECO:0000256" key="15">
    <source>
        <dbReference type="SAM" id="MobiDB-lite"/>
    </source>
</evidence>
<dbReference type="AlphaFoldDB" id="A0AAV5W380"/>
<comment type="similarity">
    <text evidence="2">Belongs to the protein kinase superfamily. TKL Ser/Thr protein kinase family. TGFB receptor subfamily.</text>
</comment>
<dbReference type="PANTHER" id="PTHR23255">
    <property type="entry name" value="TRANSFORMING GROWTH FACTOR-BETA RECEPTOR TYPE I AND II"/>
    <property type="match status" value="1"/>
</dbReference>
<dbReference type="PROSITE" id="PS00107">
    <property type="entry name" value="PROTEIN_KINASE_ATP"/>
    <property type="match status" value="1"/>
</dbReference>
<dbReference type="GO" id="GO:0006950">
    <property type="term" value="P:response to stress"/>
    <property type="evidence" value="ECO:0007669"/>
    <property type="project" value="UniProtKB-ARBA"/>
</dbReference>
<keyword evidence="6 16" id="KW-0812">Transmembrane</keyword>
<evidence type="ECO:0000256" key="16">
    <source>
        <dbReference type="SAM" id="Phobius"/>
    </source>
</evidence>
<evidence type="ECO:0000256" key="6">
    <source>
        <dbReference type="ARBA" id="ARBA00022692"/>
    </source>
</evidence>
<comment type="subcellular location">
    <subcellularLocation>
        <location evidence="1">Membrane</location>
        <topology evidence="1">Single-pass type I membrane protein</topology>
    </subcellularLocation>
</comment>
<comment type="caution">
    <text evidence="18">The sequence shown here is derived from an EMBL/GenBank/DDBJ whole genome shotgun (WGS) entry which is preliminary data.</text>
</comment>
<evidence type="ECO:0000313" key="18">
    <source>
        <dbReference type="EMBL" id="GMT24928.1"/>
    </source>
</evidence>
<feature type="compositionally biased region" description="Polar residues" evidence="15">
    <location>
        <begin position="348"/>
        <end position="357"/>
    </location>
</feature>
<feature type="domain" description="Protein kinase" evidence="17">
    <location>
        <begin position="421"/>
        <end position="734"/>
    </location>
</feature>
<keyword evidence="5" id="KW-0808">Transferase</keyword>
<keyword evidence="8 14" id="KW-0547">Nucleotide-binding</keyword>
<evidence type="ECO:0000256" key="7">
    <source>
        <dbReference type="ARBA" id="ARBA00022729"/>
    </source>
</evidence>
<dbReference type="SMART" id="SM00220">
    <property type="entry name" value="S_TKc"/>
    <property type="match status" value="1"/>
</dbReference>
<evidence type="ECO:0000256" key="9">
    <source>
        <dbReference type="ARBA" id="ARBA00022777"/>
    </source>
</evidence>
<dbReference type="GO" id="GO:0004675">
    <property type="term" value="F:transmembrane receptor protein serine/threonine kinase activity"/>
    <property type="evidence" value="ECO:0007669"/>
    <property type="project" value="UniProtKB-EC"/>
</dbReference>
<feature type="region of interest" description="Disordered" evidence="15">
    <location>
        <begin position="333"/>
        <end position="372"/>
    </location>
</feature>
<dbReference type="GO" id="GO:0071363">
    <property type="term" value="P:cellular response to growth factor stimulus"/>
    <property type="evidence" value="ECO:0007669"/>
    <property type="project" value="TreeGrafter"/>
</dbReference>
<dbReference type="Pfam" id="PF07714">
    <property type="entry name" value="PK_Tyr_Ser-Thr"/>
    <property type="match status" value="1"/>
</dbReference>
<dbReference type="InterPro" id="IPR008271">
    <property type="entry name" value="Ser/Thr_kinase_AS"/>
</dbReference>
<gene>
    <name evidence="18" type="ORF">PFISCL1PPCAC_16225</name>
</gene>
<evidence type="ECO:0000256" key="5">
    <source>
        <dbReference type="ARBA" id="ARBA00022679"/>
    </source>
</evidence>
<dbReference type="InterPro" id="IPR000719">
    <property type="entry name" value="Prot_kinase_dom"/>
</dbReference>
<dbReference type="PROSITE" id="PS50011">
    <property type="entry name" value="PROTEIN_KINASE_DOM"/>
    <property type="match status" value="1"/>
</dbReference>
<reference evidence="18" key="1">
    <citation type="submission" date="2023-10" db="EMBL/GenBank/DDBJ databases">
        <title>Genome assembly of Pristionchus species.</title>
        <authorList>
            <person name="Yoshida K."/>
            <person name="Sommer R.J."/>
        </authorList>
    </citation>
    <scope>NUCLEOTIDE SEQUENCE</scope>
    <source>
        <strain evidence="18">RS5133</strain>
    </source>
</reference>
<evidence type="ECO:0000256" key="11">
    <source>
        <dbReference type="ARBA" id="ARBA00022989"/>
    </source>
</evidence>
<sequence>TCSLIVVQSFLLSNRFSPRSRQASRHSPVPALFHMRIPQGRKRMLSPLLLLLLCSLTAEARPKFDDDENLFENLNKTLLEISNTPVEDLTLDELSAASGKHIPEQHRQVAEELLKYRTDRPLRALLPYLVSFGSYTQDQAEEFSRAVLRSLLDKSYILPSNRELYWGDYICRCNQRDCASVHNELYAVMGPEMASFCRVDKYGHCITQTKVIGNHTKVDLYCAPSHATEDQKEHRENQGYDHHHSCLSTKKYGKKCCKGVMCNDVYLNSTDPVETALETKLKETGEQVAMWKGLSMTLLGISLLLGIILALSIPFMCRFVDLDDVRKKLAATSLSNPNPTKKVDETTGRLSTRYYTNESDDKGSDAGSESPLIAPSIASEATSNGCSTNPTKSFCDTETTIGVGTGHGGDFMTQRTLSSFIRLSQPLGQGKFGRVFLGEWRGGEKLAVKKFDNMLIDSFEQEVEILMSGMMSNSNILRWIGKDTVSAGQSTEFWIMSEYHPNGSLFDYMDKHSLSQQTFLIMMRGIANGISFLHSEISANEGTTGKKGVAHRDLKTKNILVKSDLTCVIADFGMAVMNDAVNGVKLPPGTKKSGTVRYNSPEVLLDQLTHQTDFEHYRSSDMYSFALIMWECARRTHAVFGKTAMDENSMDDSLAYYNDVPREPSVADMREAVCDKGLRPAIDEMWNKNPVFFEMARIMRECWSVNSTARLTALNVKITIDRLSSQLNLNLPTFYD</sequence>
<feature type="non-terminal residue" evidence="18">
    <location>
        <position position="1"/>
    </location>
</feature>
<dbReference type="InterPro" id="IPR017441">
    <property type="entry name" value="Protein_kinase_ATP_BS"/>
</dbReference>
<dbReference type="GO" id="GO:0070724">
    <property type="term" value="C:BMP receptor complex"/>
    <property type="evidence" value="ECO:0007669"/>
    <property type="project" value="TreeGrafter"/>
</dbReference>
<evidence type="ECO:0000256" key="13">
    <source>
        <dbReference type="ARBA" id="ARBA00023170"/>
    </source>
</evidence>
<dbReference type="InterPro" id="IPR001245">
    <property type="entry name" value="Ser-Thr/Tyr_kinase_cat_dom"/>
</dbReference>
<evidence type="ECO:0000313" key="19">
    <source>
        <dbReference type="Proteomes" id="UP001432322"/>
    </source>
</evidence>